<dbReference type="SUPFAM" id="SSF52833">
    <property type="entry name" value="Thioredoxin-like"/>
    <property type="match status" value="1"/>
</dbReference>
<dbReference type="InterPro" id="IPR004045">
    <property type="entry name" value="Glutathione_S-Trfase_N"/>
</dbReference>
<dbReference type="SFLD" id="SFLDS00019">
    <property type="entry name" value="Glutathione_Transferase_(cytos"/>
    <property type="match status" value="1"/>
</dbReference>
<sequence length="210" mass="23568">MIRLWHVAQSRSFRVLWLLEEIGAEYDLIACSFFDRSLRDADHLLRSPAGRVPAIAVDGQTLCESGAILLYLAENRAPDLRVPEGAAGRAAFLQGLHYAETLGAHLANLTQHHIVLRYDWMRSPTVMRLEAKRLENALRAVGPDWVTGEFTVADIAIGYAVWMARRFVGLPECAARYTERFAARPAFQRALQKDGPAQIYTQDFYAPPEG</sequence>
<protein>
    <submittedName>
        <fullName evidence="2">Glutathione S-transferase</fullName>
    </submittedName>
</protein>
<comment type="caution">
    <text evidence="2">The sequence shown here is derived from an EMBL/GenBank/DDBJ whole genome shotgun (WGS) entry which is preliminary data.</text>
</comment>
<dbReference type="SUPFAM" id="SSF47616">
    <property type="entry name" value="GST C-terminal domain-like"/>
    <property type="match status" value="1"/>
</dbReference>
<proteinExistence type="predicted"/>
<accession>A0ABT5T4S5</accession>
<gene>
    <name evidence="2" type="ORF">PUT78_03340</name>
</gene>
<dbReference type="PANTHER" id="PTHR44051">
    <property type="entry name" value="GLUTATHIONE S-TRANSFERASE-RELATED"/>
    <property type="match status" value="1"/>
</dbReference>
<dbReference type="InterPro" id="IPR036249">
    <property type="entry name" value="Thioredoxin-like_sf"/>
</dbReference>
<dbReference type="Gene3D" id="1.20.1050.10">
    <property type="match status" value="1"/>
</dbReference>
<reference evidence="2" key="1">
    <citation type="submission" date="2023-02" db="EMBL/GenBank/DDBJ databases">
        <title>Description of Roseinatronobacter alkalisoli sp. nov., an alkaliphilic bacerium isolated from soda soil.</title>
        <authorList>
            <person name="Wei W."/>
        </authorList>
    </citation>
    <scope>NUCLEOTIDE SEQUENCE</scope>
    <source>
        <strain evidence="2">HJB301</strain>
    </source>
</reference>
<evidence type="ECO:0000313" key="2">
    <source>
        <dbReference type="EMBL" id="MDD7970123.1"/>
    </source>
</evidence>
<dbReference type="Pfam" id="PF02798">
    <property type="entry name" value="GST_N"/>
    <property type="match status" value="1"/>
</dbReference>
<dbReference type="RefSeq" id="WP_274350689.1">
    <property type="nucleotide sequence ID" value="NZ_JAQZSM010000002.1"/>
</dbReference>
<evidence type="ECO:0000313" key="3">
    <source>
        <dbReference type="Proteomes" id="UP001431784"/>
    </source>
</evidence>
<evidence type="ECO:0000259" key="1">
    <source>
        <dbReference type="PROSITE" id="PS50404"/>
    </source>
</evidence>
<dbReference type="InterPro" id="IPR040079">
    <property type="entry name" value="Glutathione_S-Trfase"/>
</dbReference>
<dbReference type="PROSITE" id="PS50404">
    <property type="entry name" value="GST_NTER"/>
    <property type="match status" value="1"/>
</dbReference>
<keyword evidence="3" id="KW-1185">Reference proteome</keyword>
<dbReference type="Proteomes" id="UP001431784">
    <property type="component" value="Unassembled WGS sequence"/>
</dbReference>
<dbReference type="EMBL" id="JAQZSM010000002">
    <property type="protein sequence ID" value="MDD7970123.1"/>
    <property type="molecule type" value="Genomic_DNA"/>
</dbReference>
<organism evidence="2 3">
    <name type="scientific">Roseinatronobacter alkalisoli</name>
    <dbReference type="NCBI Taxonomy" id="3028235"/>
    <lineage>
        <taxon>Bacteria</taxon>
        <taxon>Pseudomonadati</taxon>
        <taxon>Pseudomonadota</taxon>
        <taxon>Alphaproteobacteria</taxon>
        <taxon>Rhodobacterales</taxon>
        <taxon>Paracoccaceae</taxon>
        <taxon>Roseinatronobacter</taxon>
    </lineage>
</organism>
<dbReference type="InterPro" id="IPR036282">
    <property type="entry name" value="Glutathione-S-Trfase_C_sf"/>
</dbReference>
<dbReference type="PANTHER" id="PTHR44051:SF8">
    <property type="entry name" value="GLUTATHIONE S-TRANSFERASE GSTA"/>
    <property type="match status" value="1"/>
</dbReference>
<dbReference type="Gene3D" id="3.40.30.10">
    <property type="entry name" value="Glutaredoxin"/>
    <property type="match status" value="1"/>
</dbReference>
<feature type="domain" description="GST N-terminal" evidence="1">
    <location>
        <begin position="1"/>
        <end position="80"/>
    </location>
</feature>
<dbReference type="CDD" id="cd03046">
    <property type="entry name" value="GST_N_GTT1_like"/>
    <property type="match status" value="1"/>
</dbReference>
<name>A0ABT5T4S5_9RHOB</name>